<keyword evidence="8" id="KW-1185">Reference proteome</keyword>
<evidence type="ECO:0000256" key="1">
    <source>
        <dbReference type="ARBA" id="ARBA00005142"/>
    </source>
</evidence>
<dbReference type="PANTHER" id="PTHR11241">
    <property type="entry name" value="DEOXYURIDINE 5'-TRIPHOSPHATE NUCLEOTIDOHYDROLASE"/>
    <property type="match status" value="1"/>
</dbReference>
<keyword evidence="4" id="KW-0378">Hydrolase</keyword>
<dbReference type="InterPro" id="IPR029054">
    <property type="entry name" value="dUTPase-like"/>
</dbReference>
<dbReference type="GO" id="GO:0046081">
    <property type="term" value="P:dUTP catabolic process"/>
    <property type="evidence" value="ECO:0007669"/>
    <property type="project" value="InterPro"/>
</dbReference>
<dbReference type="InterPro" id="IPR036157">
    <property type="entry name" value="dUTPase-like_sf"/>
</dbReference>
<dbReference type="Gene3D" id="2.70.40.10">
    <property type="match status" value="1"/>
</dbReference>
<dbReference type="GO" id="GO:0004170">
    <property type="term" value="F:dUTP diphosphatase activity"/>
    <property type="evidence" value="ECO:0007669"/>
    <property type="project" value="UniProtKB-EC"/>
</dbReference>
<dbReference type="EMBL" id="JACMSC010000011">
    <property type="protein sequence ID" value="KAG6499953.1"/>
    <property type="molecule type" value="Genomic_DNA"/>
</dbReference>
<dbReference type="UniPathway" id="UPA00610">
    <property type="reaction ID" value="UER00666"/>
</dbReference>
<keyword evidence="5" id="KW-0546">Nucleotide metabolism</keyword>
<gene>
    <name evidence="7" type="ORF">ZIOFF_039767</name>
</gene>
<dbReference type="SUPFAM" id="SSF51283">
    <property type="entry name" value="dUTPase-like"/>
    <property type="match status" value="1"/>
</dbReference>
<evidence type="ECO:0000313" key="8">
    <source>
        <dbReference type="Proteomes" id="UP000734854"/>
    </source>
</evidence>
<comment type="caution">
    <text evidence="7">The sequence shown here is derived from an EMBL/GenBank/DDBJ whole genome shotgun (WGS) entry which is preliminary data.</text>
</comment>
<dbReference type="GO" id="GO:0006226">
    <property type="term" value="P:dUMP biosynthetic process"/>
    <property type="evidence" value="ECO:0007669"/>
    <property type="project" value="UniProtKB-UniPathway"/>
</dbReference>
<feature type="domain" description="dUTPase-like" evidence="6">
    <location>
        <begin position="338"/>
        <end position="421"/>
    </location>
</feature>
<dbReference type="InterPro" id="IPR033704">
    <property type="entry name" value="dUTPase_trimeric"/>
</dbReference>
<name>A0A8J5G2U5_ZINOF</name>
<dbReference type="CDD" id="cd07557">
    <property type="entry name" value="trimeric_dUTPase"/>
    <property type="match status" value="1"/>
</dbReference>
<dbReference type="Pfam" id="PF00692">
    <property type="entry name" value="dUTPase"/>
    <property type="match status" value="1"/>
</dbReference>
<evidence type="ECO:0000256" key="5">
    <source>
        <dbReference type="ARBA" id="ARBA00023080"/>
    </source>
</evidence>
<comment type="pathway">
    <text evidence="1">Pyrimidine metabolism; dUMP biosynthesis; dUMP from dCTP (dUTP route): step 2/2.</text>
</comment>
<proteinExistence type="inferred from homology"/>
<evidence type="ECO:0000256" key="4">
    <source>
        <dbReference type="ARBA" id="ARBA00022801"/>
    </source>
</evidence>
<reference evidence="7 8" key="1">
    <citation type="submission" date="2020-08" db="EMBL/GenBank/DDBJ databases">
        <title>Plant Genome Project.</title>
        <authorList>
            <person name="Zhang R.-G."/>
        </authorList>
    </citation>
    <scope>NUCLEOTIDE SEQUENCE [LARGE SCALE GENOMIC DNA]</scope>
    <source>
        <tissue evidence="7">Rhizome</tissue>
    </source>
</reference>
<dbReference type="InterPro" id="IPR008181">
    <property type="entry name" value="dUTPase"/>
</dbReference>
<dbReference type="PANTHER" id="PTHR11241:SF0">
    <property type="entry name" value="DEOXYURIDINE 5'-TRIPHOSPHATE NUCLEOTIDOHYDROLASE"/>
    <property type="match status" value="1"/>
</dbReference>
<evidence type="ECO:0000313" key="7">
    <source>
        <dbReference type="EMBL" id="KAG6499953.1"/>
    </source>
</evidence>
<evidence type="ECO:0000259" key="6">
    <source>
        <dbReference type="Pfam" id="PF00692"/>
    </source>
</evidence>
<accession>A0A8J5G2U5</accession>
<sequence length="521" mass="59154">MSETWERAIQEWYDHSRTSNLEYLDLASTTKIAKTLKDIQSDLKTVVEQTKKGSGSTTTAIPDSLIEKLRGLTLGAQEKPKEGKGKLRVYKDPFKILKEEQEKLKGFRRDDADHRVYIHGSEEAISCIDGQQIDRSVIQPESFKELRQSGMQFVHIGLVQLRLQILHRREEGTLALVIFRGNRWQGDQAIFATMEVDLATGNYLASRGVRALPGRRYNANEAQGHNWIIQQPQMVFPRILTEVQSRNLLNGTISINFDNYVTTPPQYNQHNEETTSDEEEIRSDSQIVAVLTKNKEMWDTLGEPSDKFDYYVNYTPLEGDNQWEERPSVRVKRLSHTAIMPQKRTHRAAGYDLVADKECIIEPRGLGLIPTCLSLELPWGTYGRIATRSNAAWTRGLDVGAGVIDADYRGEVTILIFNHSDYQSSGQMDYPSQRPTKDKHPLEGLNSTEEFINPFFKEVTFSSAGISNIIATGYEEEEPKIELEYPAMKKLASNSIPVLLLPQPRLTNHLPTHLCTPLAIH</sequence>
<protein>
    <recommendedName>
        <fullName evidence="3">dUTP diphosphatase</fullName>
        <ecNumber evidence="3">3.6.1.23</ecNumber>
    </recommendedName>
</protein>
<organism evidence="7 8">
    <name type="scientific">Zingiber officinale</name>
    <name type="common">Ginger</name>
    <name type="synonym">Amomum zingiber</name>
    <dbReference type="NCBI Taxonomy" id="94328"/>
    <lineage>
        <taxon>Eukaryota</taxon>
        <taxon>Viridiplantae</taxon>
        <taxon>Streptophyta</taxon>
        <taxon>Embryophyta</taxon>
        <taxon>Tracheophyta</taxon>
        <taxon>Spermatophyta</taxon>
        <taxon>Magnoliopsida</taxon>
        <taxon>Liliopsida</taxon>
        <taxon>Zingiberales</taxon>
        <taxon>Zingiberaceae</taxon>
        <taxon>Zingiber</taxon>
    </lineage>
</organism>
<comment type="similarity">
    <text evidence="2">Belongs to the dUTPase family.</text>
</comment>
<dbReference type="GO" id="GO:0000287">
    <property type="term" value="F:magnesium ion binding"/>
    <property type="evidence" value="ECO:0007669"/>
    <property type="project" value="InterPro"/>
</dbReference>
<evidence type="ECO:0000256" key="3">
    <source>
        <dbReference type="ARBA" id="ARBA00012379"/>
    </source>
</evidence>
<dbReference type="AlphaFoldDB" id="A0A8J5G2U5"/>
<dbReference type="EC" id="3.6.1.23" evidence="3"/>
<evidence type="ECO:0000256" key="2">
    <source>
        <dbReference type="ARBA" id="ARBA00006581"/>
    </source>
</evidence>
<dbReference type="Proteomes" id="UP000734854">
    <property type="component" value="Unassembled WGS sequence"/>
</dbReference>